<evidence type="ECO:0000256" key="3">
    <source>
        <dbReference type="SAM" id="SignalP"/>
    </source>
</evidence>
<keyword evidence="2" id="KW-0812">Transmembrane</keyword>
<protein>
    <recommendedName>
        <fullName evidence="6">Secreted protein</fullName>
    </recommendedName>
</protein>
<dbReference type="RefSeq" id="WP_093258358.1">
    <property type="nucleotide sequence ID" value="NZ_FNKK01000002.1"/>
</dbReference>
<dbReference type="OrthoDB" id="3797035at2"/>
<keyword evidence="5" id="KW-1185">Reference proteome</keyword>
<dbReference type="STRING" id="35622.SAMN04489764_1482"/>
<organism evidence="4 5">
    <name type="scientific">Thermostaphylospora chromogena</name>
    <dbReference type="NCBI Taxonomy" id="35622"/>
    <lineage>
        <taxon>Bacteria</taxon>
        <taxon>Bacillati</taxon>
        <taxon>Actinomycetota</taxon>
        <taxon>Actinomycetes</taxon>
        <taxon>Streptosporangiales</taxon>
        <taxon>Thermomonosporaceae</taxon>
        <taxon>Thermostaphylospora</taxon>
    </lineage>
</organism>
<feature type="chain" id="PRO_5038426175" description="Secreted protein" evidence="3">
    <location>
        <begin position="24"/>
        <end position="738"/>
    </location>
</feature>
<feature type="signal peptide" evidence="3">
    <location>
        <begin position="1"/>
        <end position="23"/>
    </location>
</feature>
<sequence length="738" mass="79355">MIRKAALLTALTATLLAPHAAVAEGAAAAKPAKPRPADAAERRQNTPLVITSITPDVPRERTTEIKVSATFTNTGNAPLYNLRMRLRTSPNAFGSRQEMAAYQSGEAFQRDRASLSNSVYITSLGAGETFSHEFVVSPAKLEQYRWGVYPLAVEVVNALGQTLGIQRTFLPYAPRDTKVARSRLSVVLPLVDVHPRRDEDGVFLDDGLREAVSDKGRLATLLTLVERTSSAEGVTWMVDPSLLDDVRRTTEAYRVRSGGGTRERDALPASAPWLERLREALADTSVFATPYADPDIAALVHNRMDDAPAAAMSAAAETGRALLDRDVPTDVAWPVNGVIDHDGLDALAGVGVNRVLLDERNLPPATSDPAGDTGGTGDPTGVTTGTTTTASATPTPDAVTSLTTVYGEVTAVVADPVLSQLLGRDVSAPGSAVLARQRFIAETAMIAAEAPRVARNLAMAPHRRWTPNPEYVTDLLETAASLPWLKLTPITSLEPPKKKTPRADLTYTDQHRRAELPRDYLKQVRRVAAQAELTTAVITGDKPQRFEDAVLRLASSGWRSDLKAAKAAADRIDDVIDRHISRVSITGTEQPRTLAGQEGVVPISVHNASDETVSLRVEVKPTDRRLLKIEPYDPAVLIGPGQSQPVQVPLSAPFSGETTINVQLRTEDGRKYGPPVELTVRTTGYTGIALVIVGGALSVMLAAVTLRVLRRRRKRTDAAQQTEATGERQGTKAKAHEG</sequence>
<keyword evidence="3" id="KW-0732">Signal</keyword>
<keyword evidence="2" id="KW-1133">Transmembrane helix</keyword>
<feature type="compositionally biased region" description="Basic and acidic residues" evidence="1">
    <location>
        <begin position="725"/>
        <end position="738"/>
    </location>
</feature>
<dbReference type="AlphaFoldDB" id="A0A1H1CHV8"/>
<feature type="compositionally biased region" description="Low complexity" evidence="1">
    <location>
        <begin position="379"/>
        <end position="395"/>
    </location>
</feature>
<dbReference type="InterPro" id="IPR046112">
    <property type="entry name" value="DUF6049"/>
</dbReference>
<evidence type="ECO:0008006" key="6">
    <source>
        <dbReference type="Google" id="ProtNLM"/>
    </source>
</evidence>
<gene>
    <name evidence="4" type="ORF">SAMN04489764_1482</name>
</gene>
<name>A0A1H1CHV8_9ACTN</name>
<reference evidence="4 5" key="1">
    <citation type="submission" date="2016-10" db="EMBL/GenBank/DDBJ databases">
        <authorList>
            <person name="de Groot N.N."/>
        </authorList>
    </citation>
    <scope>NUCLEOTIDE SEQUENCE [LARGE SCALE GENOMIC DNA]</scope>
    <source>
        <strain evidence="4 5">DSM 43794</strain>
    </source>
</reference>
<dbReference type="EMBL" id="FNKK01000002">
    <property type="protein sequence ID" value="SDQ63718.1"/>
    <property type="molecule type" value="Genomic_DNA"/>
</dbReference>
<evidence type="ECO:0000313" key="4">
    <source>
        <dbReference type="EMBL" id="SDQ63718.1"/>
    </source>
</evidence>
<evidence type="ECO:0000313" key="5">
    <source>
        <dbReference type="Proteomes" id="UP000217103"/>
    </source>
</evidence>
<feature type="region of interest" description="Disordered" evidence="1">
    <location>
        <begin position="713"/>
        <end position="738"/>
    </location>
</feature>
<keyword evidence="2" id="KW-0472">Membrane</keyword>
<feature type="region of interest" description="Disordered" evidence="1">
    <location>
        <begin position="361"/>
        <end position="395"/>
    </location>
</feature>
<evidence type="ECO:0000256" key="1">
    <source>
        <dbReference type="SAM" id="MobiDB-lite"/>
    </source>
</evidence>
<proteinExistence type="predicted"/>
<feature type="transmembrane region" description="Helical" evidence="2">
    <location>
        <begin position="684"/>
        <end position="706"/>
    </location>
</feature>
<dbReference type="Pfam" id="PF19516">
    <property type="entry name" value="DUF6049"/>
    <property type="match status" value="1"/>
</dbReference>
<evidence type="ECO:0000256" key="2">
    <source>
        <dbReference type="SAM" id="Phobius"/>
    </source>
</evidence>
<accession>A0A1H1CHV8</accession>
<dbReference type="Proteomes" id="UP000217103">
    <property type="component" value="Unassembled WGS sequence"/>
</dbReference>